<reference evidence="2" key="1">
    <citation type="submission" date="2018-01" db="EMBL/GenBank/DDBJ databases">
        <title>An insight into the sialome of Amazonian anophelines.</title>
        <authorList>
            <person name="Ribeiro J.M."/>
            <person name="Scarpassa V."/>
            <person name="Calvo E."/>
        </authorList>
    </citation>
    <scope>NUCLEOTIDE SEQUENCE</scope>
</reference>
<dbReference type="EMBL" id="GGFL01006898">
    <property type="protein sequence ID" value="MBW71076.1"/>
    <property type="molecule type" value="Transcribed_RNA"/>
</dbReference>
<keyword evidence="1" id="KW-0732">Signal</keyword>
<accession>A0A2M4D0K0</accession>
<feature type="chain" id="PRO_5014714446" evidence="1">
    <location>
        <begin position="17"/>
        <end position="88"/>
    </location>
</feature>
<name>A0A2M4D0K0_ANODA</name>
<protein>
    <submittedName>
        <fullName evidence="2">Putative secreted protein</fullName>
    </submittedName>
</protein>
<proteinExistence type="predicted"/>
<organism evidence="2">
    <name type="scientific">Anopheles darlingi</name>
    <name type="common">Mosquito</name>
    <dbReference type="NCBI Taxonomy" id="43151"/>
    <lineage>
        <taxon>Eukaryota</taxon>
        <taxon>Metazoa</taxon>
        <taxon>Ecdysozoa</taxon>
        <taxon>Arthropoda</taxon>
        <taxon>Hexapoda</taxon>
        <taxon>Insecta</taxon>
        <taxon>Pterygota</taxon>
        <taxon>Neoptera</taxon>
        <taxon>Endopterygota</taxon>
        <taxon>Diptera</taxon>
        <taxon>Nematocera</taxon>
        <taxon>Culicoidea</taxon>
        <taxon>Culicidae</taxon>
        <taxon>Anophelinae</taxon>
        <taxon>Anopheles</taxon>
    </lineage>
</organism>
<dbReference type="AlphaFoldDB" id="A0A2M4D0K0"/>
<evidence type="ECO:0000256" key="1">
    <source>
        <dbReference type="SAM" id="SignalP"/>
    </source>
</evidence>
<sequence>MCVCMCVCFFFPSPLCVVSNCAPTHRTSRNSSKPRLVAWFGRPIQKLDTFTASDTHHRPSRFGALRVVSNLSVAHGLADLLPRKWPRI</sequence>
<evidence type="ECO:0000313" key="2">
    <source>
        <dbReference type="EMBL" id="MBW71076.1"/>
    </source>
</evidence>
<feature type="signal peptide" evidence="1">
    <location>
        <begin position="1"/>
        <end position="16"/>
    </location>
</feature>